<keyword evidence="4" id="KW-1185">Reference proteome</keyword>
<feature type="compositionally biased region" description="Low complexity" evidence="1">
    <location>
        <begin position="264"/>
        <end position="278"/>
    </location>
</feature>
<dbReference type="PANTHER" id="PTHR45725">
    <property type="entry name" value="FORMIN HOMOLOGY 2 FAMILY MEMBER"/>
    <property type="match status" value="1"/>
</dbReference>
<evidence type="ECO:0000256" key="1">
    <source>
        <dbReference type="SAM" id="MobiDB-lite"/>
    </source>
</evidence>
<evidence type="ECO:0000313" key="3">
    <source>
        <dbReference type="EMBL" id="CEL94512.1"/>
    </source>
</evidence>
<dbReference type="EMBL" id="CDMY01000220">
    <property type="protein sequence ID" value="CEL94512.1"/>
    <property type="molecule type" value="Genomic_DNA"/>
</dbReference>
<feature type="compositionally biased region" description="Polar residues" evidence="1">
    <location>
        <begin position="279"/>
        <end position="304"/>
    </location>
</feature>
<feature type="region of interest" description="Disordered" evidence="1">
    <location>
        <begin position="707"/>
        <end position="775"/>
    </location>
</feature>
<dbReference type="GO" id="GO:0004672">
    <property type="term" value="F:protein kinase activity"/>
    <property type="evidence" value="ECO:0007669"/>
    <property type="project" value="InterPro"/>
</dbReference>
<accession>A0A0G4EFK5</accession>
<proteinExistence type="predicted"/>
<feature type="region of interest" description="Disordered" evidence="1">
    <location>
        <begin position="237"/>
        <end position="370"/>
    </location>
</feature>
<dbReference type="Proteomes" id="UP000041254">
    <property type="component" value="Unassembled WGS sequence"/>
</dbReference>
<dbReference type="STRING" id="1169540.A0A0G4EFK5"/>
<feature type="compositionally biased region" description="Low complexity" evidence="1">
    <location>
        <begin position="353"/>
        <end position="362"/>
    </location>
</feature>
<organism evidence="3 4">
    <name type="scientific">Vitrella brassicaformis (strain CCMP3155)</name>
    <dbReference type="NCBI Taxonomy" id="1169540"/>
    <lineage>
        <taxon>Eukaryota</taxon>
        <taxon>Sar</taxon>
        <taxon>Alveolata</taxon>
        <taxon>Colpodellida</taxon>
        <taxon>Vitrellaceae</taxon>
        <taxon>Vitrella</taxon>
    </lineage>
</organism>
<dbReference type="AlphaFoldDB" id="A0A0G4EFK5"/>
<dbReference type="PROSITE" id="PS50011">
    <property type="entry name" value="PROTEIN_KINASE_DOM"/>
    <property type="match status" value="1"/>
</dbReference>
<dbReference type="GO" id="GO:0005524">
    <property type="term" value="F:ATP binding"/>
    <property type="evidence" value="ECO:0007669"/>
    <property type="project" value="InterPro"/>
</dbReference>
<evidence type="ECO:0000313" key="4">
    <source>
        <dbReference type="Proteomes" id="UP000041254"/>
    </source>
</evidence>
<feature type="compositionally biased region" description="Polar residues" evidence="1">
    <location>
        <begin position="237"/>
        <end position="249"/>
    </location>
</feature>
<feature type="compositionally biased region" description="Pro residues" evidence="1">
    <location>
        <begin position="725"/>
        <end position="740"/>
    </location>
</feature>
<dbReference type="SMART" id="SM00220">
    <property type="entry name" value="S_TKc"/>
    <property type="match status" value="1"/>
</dbReference>
<dbReference type="VEuPathDB" id="CryptoDB:Vbra_11603"/>
<feature type="compositionally biased region" description="Low complexity" evidence="1">
    <location>
        <begin position="330"/>
        <end position="341"/>
    </location>
</feature>
<reference evidence="3 4" key="1">
    <citation type="submission" date="2014-11" db="EMBL/GenBank/DDBJ databases">
        <authorList>
            <person name="Zhu J."/>
            <person name="Qi W."/>
            <person name="Song R."/>
        </authorList>
    </citation>
    <scope>NUCLEOTIDE SEQUENCE [LARGE SCALE GENOMIC DNA]</scope>
</reference>
<dbReference type="InterPro" id="IPR011009">
    <property type="entry name" value="Kinase-like_dom_sf"/>
</dbReference>
<protein>
    <recommendedName>
        <fullName evidence="2">Protein kinase domain-containing protein</fullName>
    </recommendedName>
</protein>
<feature type="compositionally biased region" description="Pro residues" evidence="1">
    <location>
        <begin position="315"/>
        <end position="329"/>
    </location>
</feature>
<feature type="compositionally biased region" description="Basic residues" evidence="1">
    <location>
        <begin position="250"/>
        <end position="261"/>
    </location>
</feature>
<dbReference type="Gene3D" id="1.10.510.10">
    <property type="entry name" value="Transferase(Phosphotransferase) domain 1"/>
    <property type="match status" value="2"/>
</dbReference>
<evidence type="ECO:0000259" key="2">
    <source>
        <dbReference type="PROSITE" id="PS50011"/>
    </source>
</evidence>
<gene>
    <name evidence="3" type="ORF">Vbra_11603</name>
</gene>
<dbReference type="SUPFAM" id="SSF56112">
    <property type="entry name" value="Protein kinase-like (PK-like)"/>
    <property type="match status" value="1"/>
</dbReference>
<dbReference type="InParanoid" id="A0A0G4EFK5"/>
<dbReference type="PANTHER" id="PTHR45725:SF1">
    <property type="entry name" value="DISHEVELLED ASSOCIATED ACTIVATOR OF MORPHOGENESIS, ISOFORM D"/>
    <property type="match status" value="1"/>
</dbReference>
<dbReference type="InterPro" id="IPR000719">
    <property type="entry name" value="Prot_kinase_dom"/>
</dbReference>
<feature type="domain" description="Protein kinase" evidence="2">
    <location>
        <begin position="1"/>
        <end position="516"/>
    </location>
</feature>
<sequence length="775" mass="84332">MPRLPHIVHRVCEPCEPDGDAIAEVRQVVLKVNGKDVAGVLKTLLYAYREEDVQCLANDLWKLQSDPMPLVCSPCSTVPIAEDAAASLRRNGRWGLQAVFAQAAASEALVPPPQGKLTPLTHMGLGCGGVELDCREWMSFQQLLFYAFPLPQWFDKHGQFSAEGRELVGGVLHALAELHQRQVTHLAVRPDNIFVKIQDTNKYNNKSTATTKSHRRVHVMLGDFISRIALRPAELLTSTGQQRGSTLHKCTNKHKKARNRTVKQQQHQQQQQQRQQQQGVTATPNQEPYSYTKTRPSTPPSHTQYPPLSSATAPTPVPSPPPHPPPPPTSTGAAPSSSPSSFQQLMGHAINRNNNNSSSNKSSHGKGVGVELPPLGMQIFYSPEVHHYLNNPAGHLKSSGWHDSNGRGGNGPHCSEACGGCAGGTWTGYVLSLLRTSDIWSTGVSLYYLMAAVHPYGPSHSDSGQQMLADRIASGTKPAMKEFDDRPLLKDFFCMLTNPDPTCRPTATEAARHPSLWTLSDTVRFLKGCGQLILDATQESVGRETIDKIEKLWSDIWTNHGHTPDPGQVSAEHAAYVLAHCPTKLLMLWAVLTHHHPTATFIPPPAFPTTTTTSTPAPTSHTLKTAGLDDCGHTHMGHPLTTADWSDSVWKWHNQAPLEAAHFARAAGVAGGQYVSPLAQLMRDYHIAPKRPAKEVHMRLDALFKSSSQPQPPLVQVDHVHHPSAAPPPPPPPPPPPAGRPPAGHRVGVSCVHGRGGGSVPPYQSIIQTYAKGRT</sequence>
<name>A0A0G4EFK5_VITBC</name>
<dbReference type="InterPro" id="IPR051425">
    <property type="entry name" value="Formin_Homology"/>
</dbReference>